<proteinExistence type="predicted"/>
<dbReference type="RefSeq" id="WP_115311267.1">
    <property type="nucleotide sequence ID" value="NZ_BGML01000025.1"/>
</dbReference>
<dbReference type="EMBL" id="JMQA01000032">
    <property type="protein sequence ID" value="KFN07668.1"/>
    <property type="molecule type" value="Genomic_DNA"/>
</dbReference>
<evidence type="ECO:0000313" key="4">
    <source>
        <dbReference type="Proteomes" id="UP000442469"/>
    </source>
</evidence>
<dbReference type="Proteomes" id="UP000029278">
    <property type="component" value="Unassembled WGS sequence"/>
</dbReference>
<sequence>MEERGGYKVTVDGVLADNQTMIVFYTLENLSGSGESKDSAFMRQQICKLSHRI</sequence>
<dbReference type="PATRIC" id="fig|44252.3.peg.3807"/>
<evidence type="ECO:0000313" key="2">
    <source>
        <dbReference type="EMBL" id="MUG22173.1"/>
    </source>
</evidence>
<gene>
    <name evidence="1" type="ORF">DJ90_6100</name>
    <name evidence="2" type="ORF">GNQ08_07030</name>
</gene>
<protein>
    <submittedName>
        <fullName evidence="2">DUF4179 domain-containing protein</fullName>
    </submittedName>
</protein>
<reference evidence="2 4" key="2">
    <citation type="submission" date="2019-11" db="EMBL/GenBank/DDBJ databases">
        <title>Draft genome sequences of five Paenibacillus species of dairy origin.</title>
        <authorList>
            <person name="Olajide A.M."/>
            <person name="Chen S."/>
            <person name="Lapointe G."/>
        </authorList>
    </citation>
    <scope>NUCLEOTIDE SEQUENCE [LARGE SCALE GENOMIC DNA]</scope>
    <source>
        <strain evidence="2 4">3CT49</strain>
    </source>
</reference>
<dbReference type="Proteomes" id="UP000442469">
    <property type="component" value="Unassembled WGS sequence"/>
</dbReference>
<dbReference type="OrthoDB" id="2666125at2"/>
<accession>A0A090ZB92</accession>
<keyword evidence="3" id="KW-1185">Reference proteome</keyword>
<evidence type="ECO:0000313" key="1">
    <source>
        <dbReference type="EMBL" id="KFN07668.1"/>
    </source>
</evidence>
<comment type="caution">
    <text evidence="1">The sequence shown here is derived from an EMBL/GenBank/DDBJ whole genome shotgun (WGS) entry which is preliminary data.</text>
</comment>
<name>A0A090ZB92_PAEMA</name>
<evidence type="ECO:0000313" key="3">
    <source>
        <dbReference type="Proteomes" id="UP000029278"/>
    </source>
</evidence>
<organism evidence="1 3">
    <name type="scientific">Paenibacillus macerans</name>
    <name type="common">Bacillus macerans</name>
    <dbReference type="NCBI Taxonomy" id="44252"/>
    <lineage>
        <taxon>Bacteria</taxon>
        <taxon>Bacillati</taxon>
        <taxon>Bacillota</taxon>
        <taxon>Bacilli</taxon>
        <taxon>Bacillales</taxon>
        <taxon>Paenibacillaceae</taxon>
        <taxon>Paenibacillus</taxon>
    </lineage>
</organism>
<dbReference type="GeneID" id="77010284"/>
<dbReference type="EMBL" id="WNZZ01000004">
    <property type="protein sequence ID" value="MUG22173.1"/>
    <property type="molecule type" value="Genomic_DNA"/>
</dbReference>
<reference evidence="1 3" key="1">
    <citation type="submission" date="2014-04" db="EMBL/GenBank/DDBJ databases">
        <authorList>
            <person name="Bishop-Lilly K.A."/>
            <person name="Broomall S.M."/>
            <person name="Chain P.S."/>
            <person name="Chertkov O."/>
            <person name="Coyne S.R."/>
            <person name="Daligault H.E."/>
            <person name="Davenport K.W."/>
            <person name="Erkkila T."/>
            <person name="Frey K.G."/>
            <person name="Gibbons H.S."/>
            <person name="Gu W."/>
            <person name="Jaissle J."/>
            <person name="Johnson S.L."/>
            <person name="Koroleva G.I."/>
            <person name="Ladner J.T."/>
            <person name="Lo C.-C."/>
            <person name="Minogue T.D."/>
            <person name="Munk C."/>
            <person name="Palacios G.F."/>
            <person name="Redden C.L."/>
            <person name="Rosenzweig C.N."/>
            <person name="Scholz M.B."/>
            <person name="Teshima H."/>
            <person name="Xu Y."/>
        </authorList>
    </citation>
    <scope>NUCLEOTIDE SEQUENCE [LARGE SCALE GENOMIC DNA]</scope>
    <source>
        <strain evidence="1 3">8244</strain>
    </source>
</reference>
<dbReference type="HOGENOM" id="CLU_3064241_0_0_9"/>
<dbReference type="AlphaFoldDB" id="A0A090ZB92"/>